<proteinExistence type="predicted"/>
<comment type="caution">
    <text evidence="2">The sequence shown here is derived from an EMBL/GenBank/DDBJ whole genome shotgun (WGS) entry which is preliminary data.</text>
</comment>
<keyword evidence="1" id="KW-1133">Transmembrane helix</keyword>
<evidence type="ECO:0000313" key="2">
    <source>
        <dbReference type="EMBL" id="MFC3098206.1"/>
    </source>
</evidence>
<keyword evidence="1" id="KW-0472">Membrane</keyword>
<gene>
    <name evidence="2" type="ORF">ACFODU_10430</name>
</gene>
<evidence type="ECO:0000313" key="3">
    <source>
        <dbReference type="Proteomes" id="UP001595456"/>
    </source>
</evidence>
<dbReference type="Proteomes" id="UP001595456">
    <property type="component" value="Unassembled WGS sequence"/>
</dbReference>
<keyword evidence="3" id="KW-1185">Reference proteome</keyword>
<dbReference type="EMBL" id="JBHRST010000016">
    <property type="protein sequence ID" value="MFC3098206.1"/>
    <property type="molecule type" value="Genomic_DNA"/>
</dbReference>
<feature type="transmembrane region" description="Helical" evidence="1">
    <location>
        <begin position="104"/>
        <end position="128"/>
    </location>
</feature>
<sequence>MGKALHDNSLARQGQLAPAAGLDWRKRISDHVAYALLVYTGVQIGVTMLMVKGSHGTIMPYFALVVLVAAIIPAARLFEARWSELDDDAAHDPALSAAFARDVLALWLCALGLPFALAALFHGVELLLG</sequence>
<accession>A0ABV7E9G7</accession>
<reference evidence="3" key="1">
    <citation type="journal article" date="2019" name="Int. J. Syst. Evol. Microbiol.">
        <title>The Global Catalogue of Microorganisms (GCM) 10K type strain sequencing project: providing services to taxonomists for standard genome sequencing and annotation.</title>
        <authorList>
            <consortium name="The Broad Institute Genomics Platform"/>
            <consortium name="The Broad Institute Genome Sequencing Center for Infectious Disease"/>
            <person name="Wu L."/>
            <person name="Ma J."/>
        </authorList>
    </citation>
    <scope>NUCLEOTIDE SEQUENCE [LARGE SCALE GENOMIC DNA]</scope>
    <source>
        <strain evidence="3">KCTC 52607</strain>
    </source>
</reference>
<keyword evidence="1" id="KW-0812">Transmembrane</keyword>
<organism evidence="2 3">
    <name type="scientific">Alteraurantiacibacter palmitatis</name>
    <dbReference type="NCBI Taxonomy" id="2054628"/>
    <lineage>
        <taxon>Bacteria</taxon>
        <taxon>Pseudomonadati</taxon>
        <taxon>Pseudomonadota</taxon>
        <taxon>Alphaproteobacteria</taxon>
        <taxon>Sphingomonadales</taxon>
        <taxon>Erythrobacteraceae</taxon>
        <taxon>Alteraurantiacibacter</taxon>
    </lineage>
</organism>
<feature type="transmembrane region" description="Helical" evidence="1">
    <location>
        <begin position="32"/>
        <end position="51"/>
    </location>
</feature>
<name>A0ABV7E9G7_9SPHN</name>
<evidence type="ECO:0000256" key="1">
    <source>
        <dbReference type="SAM" id="Phobius"/>
    </source>
</evidence>
<protein>
    <submittedName>
        <fullName evidence="2">Uncharacterized protein</fullName>
    </submittedName>
</protein>
<dbReference type="RefSeq" id="WP_336926637.1">
    <property type="nucleotide sequence ID" value="NZ_JBANRO010000008.1"/>
</dbReference>
<feature type="transmembrane region" description="Helical" evidence="1">
    <location>
        <begin position="58"/>
        <end position="78"/>
    </location>
</feature>